<dbReference type="Ensembl" id="ENSNBRT00000032639.1">
    <property type="protein sequence ID" value="ENSNBRP00000031832.1"/>
    <property type="gene ID" value="ENSNBRG00000024188.1"/>
</dbReference>
<comment type="similarity">
    <text evidence="5">Belongs to the IFIT family.</text>
</comment>
<dbReference type="GeneTree" id="ENSGT00950000182946"/>
<dbReference type="SMART" id="SM00028">
    <property type="entry name" value="TPR"/>
    <property type="match status" value="4"/>
</dbReference>
<evidence type="ECO:0000256" key="1">
    <source>
        <dbReference type="ARBA" id="ARBA00022588"/>
    </source>
</evidence>
<dbReference type="InterPro" id="IPR011990">
    <property type="entry name" value="TPR-like_helical_dom_sf"/>
</dbReference>
<evidence type="ECO:0000256" key="6">
    <source>
        <dbReference type="PROSITE-ProRule" id="PRU00339"/>
    </source>
</evidence>
<evidence type="ECO:0000256" key="4">
    <source>
        <dbReference type="ARBA" id="ARBA00022859"/>
    </source>
</evidence>
<dbReference type="PROSITE" id="PS50005">
    <property type="entry name" value="TPR"/>
    <property type="match status" value="1"/>
</dbReference>
<dbReference type="PANTHER" id="PTHR10271:SF29">
    <property type="entry name" value="INTERFERON-INDUCED PROTEIN WITH TETRATRICOPEPTIDE REPEATS-RELATED"/>
    <property type="match status" value="1"/>
</dbReference>
<accession>A0A3Q4IGU8</accession>
<dbReference type="Pfam" id="PF13181">
    <property type="entry name" value="TPR_8"/>
    <property type="match status" value="2"/>
</dbReference>
<dbReference type="PANTHER" id="PTHR10271">
    <property type="entry name" value="INTERFERON-INDUCED PROTEIN WITH TETRATRICOPEPTIDE REPEATS"/>
    <property type="match status" value="1"/>
</dbReference>
<name>A0A3Q4IGU8_NEOBR</name>
<dbReference type="InterPro" id="IPR019734">
    <property type="entry name" value="TPR_rpt"/>
</dbReference>
<dbReference type="Proteomes" id="UP000261580">
    <property type="component" value="Unassembled WGS sequence"/>
</dbReference>
<protein>
    <submittedName>
        <fullName evidence="7">Interferon-induced protein with tetratricopeptide repeats 5-like</fullName>
    </submittedName>
</protein>
<organism evidence="7 8">
    <name type="scientific">Neolamprologus brichardi</name>
    <name type="common">Fairy cichlid</name>
    <name type="synonym">Lamprologus brichardi</name>
    <dbReference type="NCBI Taxonomy" id="32507"/>
    <lineage>
        <taxon>Eukaryota</taxon>
        <taxon>Metazoa</taxon>
        <taxon>Chordata</taxon>
        <taxon>Craniata</taxon>
        <taxon>Vertebrata</taxon>
        <taxon>Euteleostomi</taxon>
        <taxon>Actinopterygii</taxon>
        <taxon>Neopterygii</taxon>
        <taxon>Teleostei</taxon>
        <taxon>Neoteleostei</taxon>
        <taxon>Acanthomorphata</taxon>
        <taxon>Ovalentaria</taxon>
        <taxon>Cichlomorphae</taxon>
        <taxon>Cichliformes</taxon>
        <taxon>Cichlidae</taxon>
        <taxon>African cichlids</taxon>
        <taxon>Pseudocrenilabrinae</taxon>
        <taxon>Lamprologini</taxon>
        <taxon>Neolamprologus</taxon>
    </lineage>
</organism>
<dbReference type="SUPFAM" id="SSF48452">
    <property type="entry name" value="TPR-like"/>
    <property type="match status" value="1"/>
</dbReference>
<dbReference type="FunFam" id="1.25.40.10:FF:000036">
    <property type="entry name" value="interferon-induced protein with tetratricopeptide repeats 5"/>
    <property type="match status" value="1"/>
</dbReference>
<evidence type="ECO:0000256" key="3">
    <source>
        <dbReference type="ARBA" id="ARBA00022803"/>
    </source>
</evidence>
<feature type="repeat" description="TPR" evidence="6">
    <location>
        <begin position="383"/>
        <end position="416"/>
    </location>
</feature>
<sequence length="459" mass="53153">TEQMTHNLEEKISLPIIIRTCIYKIRLQQLQCHFTWDLKKEDVDVENLSTRLQEHINTASYSCLLSILRYLQGKPEEALSLLTESEEKTRECYGRESELRLIVTYGDLAWLKYHTEDYEQSQTYFDKCSDTVKEFHPPDSSTDLHPEVYGEKGWTFLKFSHSYYTKAEECFCKALELQPDDWEWNTGYAIVLYRTEQVQSITTKQLRRALEKNPDDGVLMSLLALKLVHDMNKHTEAKGLVKKALEVGQDDTQVTRYVAKYLRNQGLEIKYWFYASNVSSLQRYRDSDRPESGTALYSFQSGKYLDRDTIFIIVPLHTTALELCINTSHWKHCVKVGQLLTLLYAKRMQTQPDLSKQEVTFSILLQKLTTIAEKGLKRNHRDAASYGILGAVARAKGDRSAAVRNYERALEIDANNDEYLLALWELRLDLTAHGEEKDRPEEKLSEAACEKVCTRKATV</sequence>
<reference evidence="7" key="1">
    <citation type="submission" date="2025-08" db="UniProtKB">
        <authorList>
            <consortium name="Ensembl"/>
        </authorList>
    </citation>
    <scope>IDENTIFICATION</scope>
</reference>
<dbReference type="AlphaFoldDB" id="A0A3Q4IGU8"/>
<dbReference type="Bgee" id="ENSNBRG00000024188">
    <property type="expression patterns" value="Expressed in mesonephros and 4 other cell types or tissues"/>
</dbReference>
<evidence type="ECO:0000313" key="7">
    <source>
        <dbReference type="Ensembl" id="ENSNBRP00000031832.1"/>
    </source>
</evidence>
<evidence type="ECO:0000256" key="5">
    <source>
        <dbReference type="ARBA" id="ARBA00038336"/>
    </source>
</evidence>
<proteinExistence type="inferred from homology"/>
<dbReference type="Gene3D" id="1.25.40.10">
    <property type="entry name" value="Tetratricopeptide repeat domain"/>
    <property type="match status" value="4"/>
</dbReference>
<keyword evidence="3 6" id="KW-0802">TPR repeat</keyword>
<keyword evidence="4" id="KW-0391">Immunity</keyword>
<dbReference type="GO" id="GO:0045087">
    <property type="term" value="P:innate immune response"/>
    <property type="evidence" value="ECO:0007669"/>
    <property type="project" value="UniProtKB-KW"/>
</dbReference>
<dbReference type="GO" id="GO:0051607">
    <property type="term" value="P:defense response to virus"/>
    <property type="evidence" value="ECO:0007669"/>
    <property type="project" value="TreeGrafter"/>
</dbReference>
<keyword evidence="2" id="KW-0677">Repeat</keyword>
<dbReference type="GO" id="GO:0005829">
    <property type="term" value="C:cytosol"/>
    <property type="evidence" value="ECO:0007669"/>
    <property type="project" value="TreeGrafter"/>
</dbReference>
<evidence type="ECO:0000256" key="2">
    <source>
        <dbReference type="ARBA" id="ARBA00022737"/>
    </source>
</evidence>
<keyword evidence="1" id="KW-0399">Innate immunity</keyword>
<evidence type="ECO:0000313" key="8">
    <source>
        <dbReference type="Proteomes" id="UP000261580"/>
    </source>
</evidence>
<reference evidence="7" key="2">
    <citation type="submission" date="2025-09" db="UniProtKB">
        <authorList>
            <consortium name="Ensembl"/>
        </authorList>
    </citation>
    <scope>IDENTIFICATION</scope>
</reference>
<keyword evidence="8" id="KW-1185">Reference proteome</keyword>